<evidence type="ECO:0000256" key="1">
    <source>
        <dbReference type="SAM" id="MobiDB-lite"/>
    </source>
</evidence>
<evidence type="ECO:0000313" key="2">
    <source>
        <dbReference type="EMBL" id="EFN87914.1"/>
    </source>
</evidence>
<dbReference type="AlphaFoldDB" id="E2B8R9"/>
<protein>
    <submittedName>
        <fullName evidence="2">Uncharacterized protein</fullName>
    </submittedName>
</protein>
<dbReference type="OrthoDB" id="2150267at2759"/>
<keyword evidence="3" id="KW-1185">Reference proteome</keyword>
<dbReference type="OMA" id="CARTWSD"/>
<reference evidence="2 3" key="1">
    <citation type="journal article" date="2010" name="Science">
        <title>Genomic comparison of the ants Camponotus floridanus and Harpegnathos saltator.</title>
        <authorList>
            <person name="Bonasio R."/>
            <person name="Zhang G."/>
            <person name="Ye C."/>
            <person name="Mutti N.S."/>
            <person name="Fang X."/>
            <person name="Qin N."/>
            <person name="Donahue G."/>
            <person name="Yang P."/>
            <person name="Li Q."/>
            <person name="Li C."/>
            <person name="Zhang P."/>
            <person name="Huang Z."/>
            <person name="Berger S.L."/>
            <person name="Reinberg D."/>
            <person name="Wang J."/>
            <person name="Liebig J."/>
        </authorList>
    </citation>
    <scope>NUCLEOTIDE SEQUENCE [LARGE SCALE GENOMIC DNA]</scope>
    <source>
        <strain evidence="2 3">R22 G/1</strain>
    </source>
</reference>
<gene>
    <name evidence="2" type="ORF">EAI_15948</name>
</gene>
<feature type="region of interest" description="Disordered" evidence="1">
    <location>
        <begin position="1"/>
        <end position="22"/>
    </location>
</feature>
<dbReference type="Proteomes" id="UP000008237">
    <property type="component" value="Unassembled WGS sequence"/>
</dbReference>
<accession>E2B8R9</accession>
<organism evidence="3">
    <name type="scientific">Harpegnathos saltator</name>
    <name type="common">Jerdon's jumping ant</name>
    <dbReference type="NCBI Taxonomy" id="610380"/>
    <lineage>
        <taxon>Eukaryota</taxon>
        <taxon>Metazoa</taxon>
        <taxon>Ecdysozoa</taxon>
        <taxon>Arthropoda</taxon>
        <taxon>Hexapoda</taxon>
        <taxon>Insecta</taxon>
        <taxon>Pterygota</taxon>
        <taxon>Neoptera</taxon>
        <taxon>Endopterygota</taxon>
        <taxon>Hymenoptera</taxon>
        <taxon>Apocrita</taxon>
        <taxon>Aculeata</taxon>
        <taxon>Formicoidea</taxon>
        <taxon>Formicidae</taxon>
        <taxon>Ponerinae</taxon>
        <taxon>Ponerini</taxon>
        <taxon>Harpegnathos</taxon>
    </lineage>
</organism>
<feature type="region of interest" description="Disordered" evidence="1">
    <location>
        <begin position="57"/>
        <end position="77"/>
    </location>
</feature>
<sequence length="258" mass="29134">MSKNGGEPLLLRNNRGPEPLPNDIMTTRYDFVPPVVEESDSVILEETEIAKHVCHVRRSRDERRAKLSTPPPTKNVSFGELHEQSYIEQVIMPFPLQYVPNHRHSEKYEESMSTIIQRSMSERSREKCLRLHIGGGHPIVECSHRVARRMCRHAGSKLRQQARLEYVQSTPNVATMHNSKHAAVNPRGGTGDVNGGSAVNVSKMYSAVSDGELLDLTILPIFQKLLTERHKSTARRGYRSNIASCPNISIKCDIVEYL</sequence>
<dbReference type="InParanoid" id="E2B8R9"/>
<evidence type="ECO:0000313" key="3">
    <source>
        <dbReference type="Proteomes" id="UP000008237"/>
    </source>
</evidence>
<proteinExistence type="predicted"/>
<dbReference type="STRING" id="610380.E2B8R9"/>
<name>E2B8R9_HARSA</name>
<dbReference type="EMBL" id="GL446371">
    <property type="protein sequence ID" value="EFN87914.1"/>
    <property type="molecule type" value="Genomic_DNA"/>
</dbReference>